<organism evidence="2 3">
    <name type="scientific">Anaerofilum hominis</name>
    <dbReference type="NCBI Taxonomy" id="2763016"/>
    <lineage>
        <taxon>Bacteria</taxon>
        <taxon>Bacillati</taxon>
        <taxon>Bacillota</taxon>
        <taxon>Clostridia</taxon>
        <taxon>Eubacteriales</taxon>
        <taxon>Oscillospiraceae</taxon>
        <taxon>Anaerofilum</taxon>
    </lineage>
</organism>
<dbReference type="PANTHER" id="PTHR43792:SF1">
    <property type="entry name" value="N-ACETYLTRANSFERASE DOMAIN-CONTAINING PROTEIN"/>
    <property type="match status" value="1"/>
</dbReference>
<dbReference type="RefSeq" id="WP_186887586.1">
    <property type="nucleotide sequence ID" value="NZ_JACONZ010000002.1"/>
</dbReference>
<dbReference type="GO" id="GO:0016747">
    <property type="term" value="F:acyltransferase activity, transferring groups other than amino-acyl groups"/>
    <property type="evidence" value="ECO:0007669"/>
    <property type="project" value="InterPro"/>
</dbReference>
<dbReference type="Proteomes" id="UP000659630">
    <property type="component" value="Unassembled WGS sequence"/>
</dbReference>
<dbReference type="Gene3D" id="3.40.630.30">
    <property type="match status" value="1"/>
</dbReference>
<dbReference type="SUPFAM" id="SSF55729">
    <property type="entry name" value="Acyl-CoA N-acyltransferases (Nat)"/>
    <property type="match status" value="1"/>
</dbReference>
<sequence>MKRHPGTKTLQTPRLLLRRFTLADAPAMFEGWAGRPEVVRFMRYNAHESMDETRAILRGWAFAYEEEEDFYTWAVTLRETGALAGSIGFSIADGVPEPGYNLAPAFWGQGVAKEALAATLAYLVDEGGAGRFAACHAAANPASGAVLRSAGFVPDGEGSYESLDHTRVWPCIHYRLEAEDLVRSVPYHLLG</sequence>
<dbReference type="InterPro" id="IPR000182">
    <property type="entry name" value="GNAT_dom"/>
</dbReference>
<proteinExistence type="predicted"/>
<dbReference type="EMBL" id="JACONZ010000002">
    <property type="protein sequence ID" value="MBC5581222.1"/>
    <property type="molecule type" value="Genomic_DNA"/>
</dbReference>
<gene>
    <name evidence="2" type="ORF">H8S23_06850</name>
</gene>
<evidence type="ECO:0000259" key="1">
    <source>
        <dbReference type="PROSITE" id="PS51186"/>
    </source>
</evidence>
<protein>
    <submittedName>
        <fullName evidence="2">GNAT family N-acetyltransferase</fullName>
    </submittedName>
</protein>
<dbReference type="PANTHER" id="PTHR43792">
    <property type="entry name" value="GNAT FAMILY, PUTATIVE (AFU_ORTHOLOGUE AFUA_3G00765)-RELATED-RELATED"/>
    <property type="match status" value="1"/>
</dbReference>
<dbReference type="PROSITE" id="PS51186">
    <property type="entry name" value="GNAT"/>
    <property type="match status" value="1"/>
</dbReference>
<accession>A0A923IEN1</accession>
<comment type="caution">
    <text evidence="2">The sequence shown here is derived from an EMBL/GenBank/DDBJ whole genome shotgun (WGS) entry which is preliminary data.</text>
</comment>
<evidence type="ECO:0000313" key="2">
    <source>
        <dbReference type="EMBL" id="MBC5581222.1"/>
    </source>
</evidence>
<name>A0A923IEN1_9FIRM</name>
<evidence type="ECO:0000313" key="3">
    <source>
        <dbReference type="Proteomes" id="UP000659630"/>
    </source>
</evidence>
<keyword evidence="3" id="KW-1185">Reference proteome</keyword>
<reference evidence="2" key="1">
    <citation type="submission" date="2020-08" db="EMBL/GenBank/DDBJ databases">
        <title>Genome public.</title>
        <authorList>
            <person name="Liu C."/>
            <person name="Sun Q."/>
        </authorList>
    </citation>
    <scope>NUCLEOTIDE SEQUENCE</scope>
    <source>
        <strain evidence="2">BX8</strain>
    </source>
</reference>
<dbReference type="AlphaFoldDB" id="A0A923IEN1"/>
<dbReference type="InterPro" id="IPR016181">
    <property type="entry name" value="Acyl_CoA_acyltransferase"/>
</dbReference>
<feature type="domain" description="N-acetyltransferase" evidence="1">
    <location>
        <begin position="37"/>
        <end position="179"/>
    </location>
</feature>
<dbReference type="InterPro" id="IPR051531">
    <property type="entry name" value="N-acetyltransferase"/>
</dbReference>
<dbReference type="Pfam" id="PF13302">
    <property type="entry name" value="Acetyltransf_3"/>
    <property type="match status" value="1"/>
</dbReference>